<dbReference type="AlphaFoldDB" id="A0A317XHK5"/>
<name>A0A317XHK5_9BASI</name>
<sequence>MQAALLAPNSIPNFCIPPPQRNATRHLLPSSRPAYWHLSAAASCNSDSYSLRSLLRAAASPKRLPLSHSLYAPCYIPSPLLIVDALRVESTAIINLCIPSLHCSFLFCCCLLPLCPVLCLTLSLSHVDPVFSSFSRQSVTTSHSTTSRLLCPTIPVLCSRPAYSLALIRRLAPKATEAYKGLGLWPQSSIPLIKNIIPKRLWRQRNLSLLYLSSPLGSTSFFPSPNQPNASSILIDTLQSLSFSHHLWTR</sequence>
<evidence type="ECO:0000313" key="2">
    <source>
        <dbReference type="Proteomes" id="UP000246740"/>
    </source>
</evidence>
<dbReference type="EMBL" id="KZ819210">
    <property type="protein sequence ID" value="PWY97332.1"/>
    <property type="molecule type" value="Genomic_DNA"/>
</dbReference>
<organism evidence="1 2">
    <name type="scientific">Testicularia cyperi</name>
    <dbReference type="NCBI Taxonomy" id="1882483"/>
    <lineage>
        <taxon>Eukaryota</taxon>
        <taxon>Fungi</taxon>
        <taxon>Dikarya</taxon>
        <taxon>Basidiomycota</taxon>
        <taxon>Ustilaginomycotina</taxon>
        <taxon>Ustilaginomycetes</taxon>
        <taxon>Ustilaginales</taxon>
        <taxon>Anthracoideaceae</taxon>
        <taxon>Testicularia</taxon>
    </lineage>
</organism>
<dbReference type="InParanoid" id="A0A317XHK5"/>
<dbReference type="Proteomes" id="UP000246740">
    <property type="component" value="Unassembled WGS sequence"/>
</dbReference>
<protein>
    <submittedName>
        <fullName evidence="1">Uncharacterized protein</fullName>
    </submittedName>
</protein>
<accession>A0A317XHK5</accession>
<keyword evidence="2" id="KW-1185">Reference proteome</keyword>
<proteinExistence type="predicted"/>
<reference evidence="1 2" key="1">
    <citation type="journal article" date="2018" name="Mol. Biol. Evol.">
        <title>Broad Genomic Sampling Reveals a Smut Pathogenic Ancestry of the Fungal Clade Ustilaginomycotina.</title>
        <authorList>
            <person name="Kijpornyongpan T."/>
            <person name="Mondo S.J."/>
            <person name="Barry K."/>
            <person name="Sandor L."/>
            <person name="Lee J."/>
            <person name="Lipzen A."/>
            <person name="Pangilinan J."/>
            <person name="LaButti K."/>
            <person name="Hainaut M."/>
            <person name="Henrissat B."/>
            <person name="Grigoriev I.V."/>
            <person name="Spatafora J.W."/>
            <person name="Aime M.C."/>
        </authorList>
    </citation>
    <scope>NUCLEOTIDE SEQUENCE [LARGE SCALE GENOMIC DNA]</scope>
    <source>
        <strain evidence="1 2">MCA 3645</strain>
    </source>
</reference>
<evidence type="ECO:0000313" key="1">
    <source>
        <dbReference type="EMBL" id="PWY97332.1"/>
    </source>
</evidence>
<gene>
    <name evidence="1" type="ORF">BCV70DRAFT_67157</name>
</gene>